<evidence type="ECO:0000256" key="5">
    <source>
        <dbReference type="ARBA" id="ARBA00022801"/>
    </source>
</evidence>
<evidence type="ECO:0000256" key="7">
    <source>
        <dbReference type="RuleBase" id="RU366009"/>
    </source>
</evidence>
<dbReference type="InterPro" id="IPR032466">
    <property type="entry name" value="Metal_Hydrolase"/>
</dbReference>
<evidence type="ECO:0000256" key="4">
    <source>
        <dbReference type="ARBA" id="ARBA00022723"/>
    </source>
</evidence>
<evidence type="ECO:0000256" key="1">
    <source>
        <dbReference type="ARBA" id="ARBA00004984"/>
    </source>
</evidence>
<evidence type="ECO:0000313" key="9">
    <source>
        <dbReference type="EMBL" id="KAK7467328.1"/>
    </source>
</evidence>
<feature type="domain" description="Amidohydrolase-related" evidence="8">
    <location>
        <begin position="72"/>
        <end position="467"/>
    </location>
</feature>
<organism evidence="9 10">
    <name type="scientific">Marasmiellus scandens</name>
    <dbReference type="NCBI Taxonomy" id="2682957"/>
    <lineage>
        <taxon>Eukaryota</taxon>
        <taxon>Fungi</taxon>
        <taxon>Dikarya</taxon>
        <taxon>Basidiomycota</taxon>
        <taxon>Agaricomycotina</taxon>
        <taxon>Agaricomycetes</taxon>
        <taxon>Agaricomycetidae</taxon>
        <taxon>Agaricales</taxon>
        <taxon>Marasmiineae</taxon>
        <taxon>Omphalotaceae</taxon>
        <taxon>Marasmiellus</taxon>
    </lineage>
</organism>
<dbReference type="PANTHER" id="PTHR11271">
    <property type="entry name" value="GUANINE DEAMINASE"/>
    <property type="match status" value="1"/>
</dbReference>
<dbReference type="EMBL" id="JBANRG010000004">
    <property type="protein sequence ID" value="KAK7467328.1"/>
    <property type="molecule type" value="Genomic_DNA"/>
</dbReference>
<keyword evidence="5 7" id="KW-0378">Hydrolase</keyword>
<dbReference type="InterPro" id="IPR014311">
    <property type="entry name" value="Guanine_deaminase"/>
</dbReference>
<keyword evidence="4 7" id="KW-0479">Metal-binding</keyword>
<comment type="catalytic activity">
    <reaction evidence="7">
        <text>guanine + H2O + H(+) = xanthine + NH4(+)</text>
        <dbReference type="Rhea" id="RHEA:14665"/>
        <dbReference type="ChEBI" id="CHEBI:15377"/>
        <dbReference type="ChEBI" id="CHEBI:15378"/>
        <dbReference type="ChEBI" id="CHEBI:16235"/>
        <dbReference type="ChEBI" id="CHEBI:17712"/>
        <dbReference type="ChEBI" id="CHEBI:28938"/>
        <dbReference type="EC" id="3.5.4.3"/>
    </reaction>
</comment>
<dbReference type="NCBIfam" id="TIGR02967">
    <property type="entry name" value="guan_deamin"/>
    <property type="match status" value="1"/>
</dbReference>
<comment type="function">
    <text evidence="7">Catalyzes the hydrolytic deamination of guanine, producing xanthine and ammonia.</text>
</comment>
<dbReference type="EC" id="3.5.4.3" evidence="3 7"/>
<evidence type="ECO:0000256" key="3">
    <source>
        <dbReference type="ARBA" id="ARBA00012781"/>
    </source>
</evidence>
<comment type="pathway">
    <text evidence="1 7">Purine metabolism; guanine degradation; xanthine from guanine: step 1/1.</text>
</comment>
<evidence type="ECO:0000259" key="8">
    <source>
        <dbReference type="Pfam" id="PF01979"/>
    </source>
</evidence>
<dbReference type="SUPFAM" id="SSF51338">
    <property type="entry name" value="Composite domain of metallo-dependent hydrolases"/>
    <property type="match status" value="1"/>
</dbReference>
<protein>
    <recommendedName>
        <fullName evidence="3 7">Guanine deaminase</fullName>
        <shortName evidence="7">Guanase</shortName>
        <ecNumber evidence="3 7">3.5.4.3</ecNumber>
    </recommendedName>
    <alternativeName>
        <fullName evidence="7">Guanine aminohydrolase</fullName>
    </alternativeName>
</protein>
<comment type="cofactor">
    <cofactor evidence="7">
        <name>Zn(2+)</name>
        <dbReference type="ChEBI" id="CHEBI:29105"/>
    </cofactor>
    <text evidence="7">Binds 1 zinc ion per subunit.</text>
</comment>
<evidence type="ECO:0000256" key="6">
    <source>
        <dbReference type="ARBA" id="ARBA00022833"/>
    </source>
</evidence>
<reference evidence="9 10" key="1">
    <citation type="submission" date="2024-01" db="EMBL/GenBank/DDBJ databases">
        <title>A draft genome for the cacao thread blight pathogen Marasmiellus scandens.</title>
        <authorList>
            <person name="Baruah I.K."/>
            <person name="Leung J."/>
            <person name="Bukari Y."/>
            <person name="Amoako-Attah I."/>
            <person name="Meinhardt L.W."/>
            <person name="Bailey B.A."/>
            <person name="Cohen S.P."/>
        </authorList>
    </citation>
    <scope>NUCLEOTIDE SEQUENCE [LARGE SCALE GENOMIC DNA]</scope>
    <source>
        <strain evidence="9 10">GH-19</strain>
    </source>
</reference>
<dbReference type="Pfam" id="PF01979">
    <property type="entry name" value="Amidohydro_1"/>
    <property type="match status" value="1"/>
</dbReference>
<dbReference type="PANTHER" id="PTHR11271:SF6">
    <property type="entry name" value="GUANINE DEAMINASE"/>
    <property type="match status" value="1"/>
</dbReference>
<accession>A0ABR1JYI9</accession>
<dbReference type="SUPFAM" id="SSF51556">
    <property type="entry name" value="Metallo-dependent hydrolases"/>
    <property type="match status" value="1"/>
</dbReference>
<comment type="caution">
    <text evidence="9">The sequence shown here is derived from an EMBL/GenBank/DDBJ whole genome shotgun (WGS) entry which is preliminary data.</text>
</comment>
<dbReference type="Gene3D" id="2.30.40.10">
    <property type="entry name" value="Urease, subunit C, domain 1"/>
    <property type="match status" value="1"/>
</dbReference>
<dbReference type="InterPro" id="IPR006680">
    <property type="entry name" value="Amidohydro-rel"/>
</dbReference>
<keyword evidence="10" id="KW-1185">Reference proteome</keyword>
<gene>
    <name evidence="9" type="ORF">VKT23_004385</name>
</gene>
<name>A0ABR1JYI9_9AGAR</name>
<evidence type="ECO:0000256" key="2">
    <source>
        <dbReference type="ARBA" id="ARBA00006745"/>
    </source>
</evidence>
<proteinExistence type="inferred from homology"/>
<evidence type="ECO:0000313" key="10">
    <source>
        <dbReference type="Proteomes" id="UP001498398"/>
    </source>
</evidence>
<comment type="similarity">
    <text evidence="2 7">Belongs to the metallo-dependent hydrolases superfamily. ATZ/TRZ family.</text>
</comment>
<dbReference type="Gene3D" id="3.20.20.140">
    <property type="entry name" value="Metal-dependent hydrolases"/>
    <property type="match status" value="1"/>
</dbReference>
<dbReference type="InterPro" id="IPR011059">
    <property type="entry name" value="Metal-dep_hydrolase_composite"/>
</dbReference>
<keyword evidence="6 7" id="KW-0862">Zinc</keyword>
<dbReference type="Proteomes" id="UP001498398">
    <property type="component" value="Unassembled WGS sequence"/>
</dbReference>
<dbReference type="InterPro" id="IPR051607">
    <property type="entry name" value="Metallo-dep_hydrolases"/>
</dbReference>
<sequence>MSSSSYTVFYGSLVNPETLTSYETSLNTLVAVNSHGIIDWVVRDVSDALVQTTLLEKGCPDAEVVDLKDGQFIMPGFVDTHTHAPQLPNIGSGHQYELLEWLKHVTFPMEAKFCDVEFARKTYSSVVHRIINHGTTTCCYYGTLHLDATKELANIVHSLGQRAFVGKCNMDRNSEPYYVEPSWQSSVDDTKALISHIRTLESGSSGIPLVKPILTPRFAISCSSPLLSSLGEMATADPSLHIQTHISENLSEIEFTKQLFPECKSYADVYDSYGLLRDNTVLAHAVHLSKDEIELIANRKAGISHCPTSNFNLNSGVAPIGKYLDRGIKVGLGTDVSGGFSPSILNSIQNASIASKVIAMQNRGQNNYESGKFANSQLSIATLLYLATLGGAQVCALDHVVGSLVPGKSFDAIIVDVRNTAGNPAMWDINAGTHDLKDHDALEGMLQRFLFCGDDRNISDVFVQGRRIGGRNY</sequence>